<organism evidence="2 3">
    <name type="scientific">Ensete ventricosum</name>
    <name type="common">Abyssinian banana</name>
    <name type="synonym">Musa ensete</name>
    <dbReference type="NCBI Taxonomy" id="4639"/>
    <lineage>
        <taxon>Eukaryota</taxon>
        <taxon>Viridiplantae</taxon>
        <taxon>Streptophyta</taxon>
        <taxon>Embryophyta</taxon>
        <taxon>Tracheophyta</taxon>
        <taxon>Spermatophyta</taxon>
        <taxon>Magnoliopsida</taxon>
        <taxon>Liliopsida</taxon>
        <taxon>Zingiberales</taxon>
        <taxon>Musaceae</taxon>
        <taxon>Ensete</taxon>
    </lineage>
</organism>
<sequence>MTSDATDAITHATPVQRRLDASPAIVDVAARYLFDVLPERRCSRLHQRGGNDSGSRGRERWVAAQEVPTATVVAAAEAAAVVATESSVVAGPNGDLRQQAAARSGLARSFRGDSNGKAAPLVGGPTWRGRDLGRSSLGLLRKGLRPTEDACERGGAAQQ</sequence>
<comment type="caution">
    <text evidence="2">The sequence shown here is derived from an EMBL/GenBank/DDBJ whole genome shotgun (WGS) entry which is preliminary data.</text>
</comment>
<evidence type="ECO:0000313" key="2">
    <source>
        <dbReference type="EMBL" id="RRT46816.1"/>
    </source>
</evidence>
<dbReference type="Proteomes" id="UP000287651">
    <property type="component" value="Unassembled WGS sequence"/>
</dbReference>
<gene>
    <name evidence="2" type="ORF">B296_00043635</name>
</gene>
<reference evidence="2 3" key="1">
    <citation type="journal article" date="2014" name="Agronomy (Basel)">
        <title>A Draft Genome Sequence for Ensete ventricosum, the Drought-Tolerant Tree Against Hunger.</title>
        <authorList>
            <person name="Harrison J."/>
            <person name="Moore K.A."/>
            <person name="Paszkiewicz K."/>
            <person name="Jones T."/>
            <person name="Grant M."/>
            <person name="Ambacheew D."/>
            <person name="Muzemil S."/>
            <person name="Studholme D.J."/>
        </authorList>
    </citation>
    <scope>NUCLEOTIDE SEQUENCE [LARGE SCALE GENOMIC DNA]</scope>
</reference>
<evidence type="ECO:0000256" key="1">
    <source>
        <dbReference type="SAM" id="MobiDB-lite"/>
    </source>
</evidence>
<name>A0A426Y4Y8_ENSVE</name>
<dbReference type="AlphaFoldDB" id="A0A426Y4Y8"/>
<accession>A0A426Y4Y8</accession>
<dbReference type="EMBL" id="AMZH03014936">
    <property type="protein sequence ID" value="RRT46816.1"/>
    <property type="molecule type" value="Genomic_DNA"/>
</dbReference>
<feature type="region of interest" description="Disordered" evidence="1">
    <location>
        <begin position="107"/>
        <end position="133"/>
    </location>
</feature>
<protein>
    <submittedName>
        <fullName evidence="2">Uncharacterized protein</fullName>
    </submittedName>
</protein>
<evidence type="ECO:0000313" key="3">
    <source>
        <dbReference type="Proteomes" id="UP000287651"/>
    </source>
</evidence>
<proteinExistence type="predicted"/>